<organism evidence="1 2">
    <name type="scientific">Amanita muscaria (strain Koide BX008)</name>
    <dbReference type="NCBI Taxonomy" id="946122"/>
    <lineage>
        <taxon>Eukaryota</taxon>
        <taxon>Fungi</taxon>
        <taxon>Dikarya</taxon>
        <taxon>Basidiomycota</taxon>
        <taxon>Agaricomycotina</taxon>
        <taxon>Agaricomycetes</taxon>
        <taxon>Agaricomycetidae</taxon>
        <taxon>Agaricales</taxon>
        <taxon>Pluteineae</taxon>
        <taxon>Amanitaceae</taxon>
        <taxon>Amanita</taxon>
    </lineage>
</organism>
<dbReference type="EMBL" id="KN818244">
    <property type="protein sequence ID" value="KIL65138.1"/>
    <property type="molecule type" value="Genomic_DNA"/>
</dbReference>
<dbReference type="InParanoid" id="A0A0C2X8Q3"/>
<gene>
    <name evidence="1" type="ORF">M378DRAFT_544142</name>
</gene>
<sequence>MRLSTSSITYLSWLTHIASNHSLISTLSDGSINALQGSISDLPVMGSGRARHFWMGRCQIGTSGWCWPTVFHSQAVFLL</sequence>
<dbReference type="AlphaFoldDB" id="A0A0C2X8Q3"/>
<keyword evidence="2" id="KW-1185">Reference proteome</keyword>
<proteinExistence type="predicted"/>
<evidence type="ECO:0000313" key="2">
    <source>
        <dbReference type="Proteomes" id="UP000054549"/>
    </source>
</evidence>
<dbReference type="Proteomes" id="UP000054549">
    <property type="component" value="Unassembled WGS sequence"/>
</dbReference>
<evidence type="ECO:0000313" key="1">
    <source>
        <dbReference type="EMBL" id="KIL65138.1"/>
    </source>
</evidence>
<name>A0A0C2X8Q3_AMAMK</name>
<reference evidence="1 2" key="1">
    <citation type="submission" date="2014-04" db="EMBL/GenBank/DDBJ databases">
        <title>Evolutionary Origins and Diversification of the Mycorrhizal Mutualists.</title>
        <authorList>
            <consortium name="DOE Joint Genome Institute"/>
            <consortium name="Mycorrhizal Genomics Consortium"/>
            <person name="Kohler A."/>
            <person name="Kuo A."/>
            <person name="Nagy L.G."/>
            <person name="Floudas D."/>
            <person name="Copeland A."/>
            <person name="Barry K.W."/>
            <person name="Cichocki N."/>
            <person name="Veneault-Fourrey C."/>
            <person name="LaButti K."/>
            <person name="Lindquist E.A."/>
            <person name="Lipzen A."/>
            <person name="Lundell T."/>
            <person name="Morin E."/>
            <person name="Murat C."/>
            <person name="Riley R."/>
            <person name="Ohm R."/>
            <person name="Sun H."/>
            <person name="Tunlid A."/>
            <person name="Henrissat B."/>
            <person name="Grigoriev I.V."/>
            <person name="Hibbett D.S."/>
            <person name="Martin F."/>
        </authorList>
    </citation>
    <scope>NUCLEOTIDE SEQUENCE [LARGE SCALE GENOMIC DNA]</scope>
    <source>
        <strain evidence="1 2">Koide BX008</strain>
    </source>
</reference>
<dbReference type="HOGENOM" id="CLU_2605527_0_0_1"/>
<protein>
    <submittedName>
        <fullName evidence="1">Uncharacterized protein</fullName>
    </submittedName>
</protein>
<accession>A0A0C2X8Q3</accession>